<dbReference type="AlphaFoldDB" id="A0A2J6PRH2"/>
<evidence type="ECO:0000313" key="2">
    <source>
        <dbReference type="EMBL" id="PMD16623.1"/>
    </source>
</evidence>
<sequence>MLDHWLQQCQWHHRDCNRKTTLKLPTRLINVGTDPSGVVHLINTGEKTAGPYTTLSHCWGRINHLPRTTRQNIEEHMQGIHLEILPQTFKDAVLVTRELGLKYLWIDSLCIIQGDKDDWDAESSRMAETYENGLLNLAASYSSDSNGGLMLERNGLQVTPINWNHEVEPITSKNHDGRWMESGTITWTYGSLQQFATTGLERRPTLSTRGWVLQESVLSPRTAHFLPGQVIWECCEAIATEPDYIAKGATVKGSIHTTDDSETSKFHLQGSISGRTVVTPFLETLKRFPLDCRTDKHVETRSFTSSDPISFNFLPKILDTQCGAIQAVVRCGHRI</sequence>
<evidence type="ECO:0000259" key="1">
    <source>
        <dbReference type="Pfam" id="PF06985"/>
    </source>
</evidence>
<accession>A0A2J6PRH2</accession>
<evidence type="ECO:0000313" key="3">
    <source>
        <dbReference type="Proteomes" id="UP000235672"/>
    </source>
</evidence>
<dbReference type="Pfam" id="PF06985">
    <property type="entry name" value="HET"/>
    <property type="match status" value="1"/>
</dbReference>
<feature type="domain" description="Heterokaryon incompatibility" evidence="1">
    <location>
        <begin position="52"/>
        <end position="215"/>
    </location>
</feature>
<dbReference type="InterPro" id="IPR010730">
    <property type="entry name" value="HET"/>
</dbReference>
<dbReference type="Proteomes" id="UP000235672">
    <property type="component" value="Unassembled WGS sequence"/>
</dbReference>
<dbReference type="STRING" id="1745343.A0A2J6PRH2"/>
<proteinExistence type="predicted"/>
<gene>
    <name evidence="2" type="ORF">NA56DRAFT_305984</name>
</gene>
<name>A0A2J6PRH2_9HELO</name>
<dbReference type="PANTHER" id="PTHR33112">
    <property type="entry name" value="DOMAIN PROTEIN, PUTATIVE-RELATED"/>
    <property type="match status" value="1"/>
</dbReference>
<dbReference type="PANTHER" id="PTHR33112:SF8">
    <property type="entry name" value="HETEROKARYON INCOMPATIBILITY DOMAIN-CONTAINING PROTEIN"/>
    <property type="match status" value="1"/>
</dbReference>
<reference evidence="2 3" key="1">
    <citation type="submission" date="2016-05" db="EMBL/GenBank/DDBJ databases">
        <title>A degradative enzymes factory behind the ericoid mycorrhizal symbiosis.</title>
        <authorList>
            <consortium name="DOE Joint Genome Institute"/>
            <person name="Martino E."/>
            <person name="Morin E."/>
            <person name="Grelet G."/>
            <person name="Kuo A."/>
            <person name="Kohler A."/>
            <person name="Daghino S."/>
            <person name="Barry K."/>
            <person name="Choi C."/>
            <person name="Cichocki N."/>
            <person name="Clum A."/>
            <person name="Copeland A."/>
            <person name="Hainaut M."/>
            <person name="Haridas S."/>
            <person name="Labutti K."/>
            <person name="Lindquist E."/>
            <person name="Lipzen A."/>
            <person name="Khouja H.-R."/>
            <person name="Murat C."/>
            <person name="Ohm R."/>
            <person name="Olson A."/>
            <person name="Spatafora J."/>
            <person name="Veneault-Fourrey C."/>
            <person name="Henrissat B."/>
            <person name="Grigoriev I."/>
            <person name="Martin F."/>
            <person name="Perotto S."/>
        </authorList>
    </citation>
    <scope>NUCLEOTIDE SEQUENCE [LARGE SCALE GENOMIC DNA]</scope>
    <source>
        <strain evidence="2 3">UAMH 7357</strain>
    </source>
</reference>
<protein>
    <submittedName>
        <fullName evidence="2">HET-domain-containing protein</fullName>
    </submittedName>
</protein>
<keyword evidence="3" id="KW-1185">Reference proteome</keyword>
<dbReference type="EMBL" id="KZ613504">
    <property type="protein sequence ID" value="PMD16623.1"/>
    <property type="molecule type" value="Genomic_DNA"/>
</dbReference>
<organism evidence="2 3">
    <name type="scientific">Hyaloscypha hepaticicola</name>
    <dbReference type="NCBI Taxonomy" id="2082293"/>
    <lineage>
        <taxon>Eukaryota</taxon>
        <taxon>Fungi</taxon>
        <taxon>Dikarya</taxon>
        <taxon>Ascomycota</taxon>
        <taxon>Pezizomycotina</taxon>
        <taxon>Leotiomycetes</taxon>
        <taxon>Helotiales</taxon>
        <taxon>Hyaloscyphaceae</taxon>
        <taxon>Hyaloscypha</taxon>
    </lineage>
</organism>
<dbReference type="OrthoDB" id="3523692at2759"/>